<feature type="region of interest" description="Disordered" evidence="6">
    <location>
        <begin position="726"/>
        <end position="745"/>
    </location>
</feature>
<dbReference type="InterPro" id="IPR001452">
    <property type="entry name" value="SH3_domain"/>
</dbReference>
<dbReference type="PANTHER" id="PTHR14167:SF56">
    <property type="entry name" value="SORBIN AND SH3 DOMAIN-CONTAINING PROTEIN 2"/>
    <property type="match status" value="1"/>
</dbReference>
<feature type="region of interest" description="Disordered" evidence="6">
    <location>
        <begin position="1"/>
        <end position="268"/>
    </location>
</feature>
<evidence type="ECO:0000256" key="1">
    <source>
        <dbReference type="ARBA" id="ARBA00004282"/>
    </source>
</evidence>
<name>A0A3B3RQK1_9TELE</name>
<protein>
    <submittedName>
        <fullName evidence="9">Sorbin and SH3 domain-containing protein 2-like</fullName>
    </submittedName>
</protein>
<evidence type="ECO:0000259" key="8">
    <source>
        <dbReference type="PROSITE" id="PS50831"/>
    </source>
</evidence>
<keyword evidence="3" id="KW-0677">Repeat</keyword>
<feature type="domain" description="SH3" evidence="7">
    <location>
        <begin position="846"/>
        <end position="905"/>
    </location>
</feature>
<organism evidence="9 10">
    <name type="scientific">Paramormyrops kingsleyae</name>
    <dbReference type="NCBI Taxonomy" id="1676925"/>
    <lineage>
        <taxon>Eukaryota</taxon>
        <taxon>Metazoa</taxon>
        <taxon>Chordata</taxon>
        <taxon>Craniata</taxon>
        <taxon>Vertebrata</taxon>
        <taxon>Euteleostomi</taxon>
        <taxon>Actinopterygii</taxon>
        <taxon>Neopterygii</taxon>
        <taxon>Teleostei</taxon>
        <taxon>Osteoglossocephala</taxon>
        <taxon>Osteoglossomorpha</taxon>
        <taxon>Osteoglossiformes</taxon>
        <taxon>Mormyridae</taxon>
        <taxon>Paramormyrops</taxon>
    </lineage>
</organism>
<dbReference type="Pfam" id="PF14604">
    <property type="entry name" value="SH3_9"/>
    <property type="match status" value="1"/>
</dbReference>
<dbReference type="Pfam" id="PF00018">
    <property type="entry name" value="SH3_1"/>
    <property type="match status" value="2"/>
</dbReference>
<proteinExistence type="predicted"/>
<evidence type="ECO:0000256" key="2">
    <source>
        <dbReference type="ARBA" id="ARBA00022443"/>
    </source>
</evidence>
<keyword evidence="2 5" id="KW-0728">SH3 domain</keyword>
<sequence length="905" mass="100575">MADVWKPHSFSDGRPNGERNSCSLPVGGPQSVSPRLPDRRSPALGQMTVNGTKGDANTRPGHLQRSFSPVGRIPSPPVFSQQMTALQKTRPTAVETQKSNSPDNGKGRATSTGTMDEDEVPTTARMERPSQPPPLTATTADKPKHWYKTMFQDSHKPESQDVPPSLAESRLTPESKACWSQSKNKSDTTAASGVRSPSVTPQKKEGGGARATSEPKKWRPPDKKVDTWKYTAEPSSVNQREPEKSSPLEQEEPAHDTRTDDTDLEDEPWVKFFSELEFGRPNSRYQSPVNRIPDRPSSSLQAYTASSAGHFWQRRNSEPIIGPQRLLDEQSSWRPTDPLENGSVLRKPSAEPLTPSLSRMKEKDTFRTPTVGQSRGRTAEKDQRKPARALYDFKAQTAKELAFKKGDVLYISRKIDSNWYEGEHHGQLGIFPVSYVEIVLVREKNQSARAPSLAEVPDLGEAVARYNFTAETNVELPLRKGERVILLRCVDQNWFEGKIAETDRKGIFPVSYVNVIKKPPTKRPGQYAEPSLIQSCPSEGTSTLRSIKERREFLEKSGTRPRLNTPSPTSRHREGHFIPIKSAKAFRCSPELQSSPIQAMSSYASSPASPMFDCDYKYSSGDVSLRKSVENLPSAFPEGTEMISTEPSTMFSPSISSDLVASALTEVLPFYKAIEEDVCEELVSFIQEAQSRKEFTEKNKFHTQASDITEELPKLYIEEDPCENTGNTKLVDSKGSKQEQVNASLSSPVDLPAFLHPTEAKMSPSSPCSTPPLPGTSHLCPIPNKYPPRPECRSPKTKPALKRDVIVIGKPPRSPLMSRRFCGSPIRGSSSHRPQRAAFGPDSLQSGGEPFQALYNYTPHNEDELELTEGDVVDVMEKCDDGWFVGISRRSKLFGTFPGNYVKRL</sequence>
<dbReference type="SUPFAM" id="SSF50044">
    <property type="entry name" value="SH3-domain"/>
    <property type="match status" value="3"/>
</dbReference>
<dbReference type="Ensembl" id="ENSPKIT00000001171.1">
    <property type="protein sequence ID" value="ENSPKIP00000020553.1"/>
    <property type="gene ID" value="ENSPKIG00000005259.1"/>
</dbReference>
<feature type="compositionally biased region" description="Basic and acidic residues" evidence="6">
    <location>
        <begin position="202"/>
        <end position="227"/>
    </location>
</feature>
<accession>A0A3B3RQK1</accession>
<feature type="domain" description="SH3" evidence="7">
    <location>
        <begin position="382"/>
        <end position="441"/>
    </location>
</feature>
<dbReference type="SMART" id="SM00326">
    <property type="entry name" value="SH3"/>
    <property type="match status" value="3"/>
</dbReference>
<dbReference type="Gene3D" id="2.30.30.40">
    <property type="entry name" value="SH3 Domains"/>
    <property type="match status" value="3"/>
</dbReference>
<feature type="region of interest" description="Disordered" evidence="6">
    <location>
        <begin position="553"/>
        <end position="574"/>
    </location>
</feature>
<evidence type="ECO:0000313" key="9">
    <source>
        <dbReference type="Ensembl" id="ENSPKIP00000020553.1"/>
    </source>
</evidence>
<comment type="subcellular location">
    <subcellularLocation>
        <location evidence="1">Cell junction</location>
    </subcellularLocation>
</comment>
<feature type="compositionally biased region" description="Polar residues" evidence="6">
    <location>
        <begin position="367"/>
        <end position="376"/>
    </location>
</feature>
<evidence type="ECO:0000259" key="7">
    <source>
        <dbReference type="PROSITE" id="PS50002"/>
    </source>
</evidence>
<dbReference type="PROSITE" id="PS50831">
    <property type="entry name" value="SOHO"/>
    <property type="match status" value="1"/>
</dbReference>
<evidence type="ECO:0000256" key="3">
    <source>
        <dbReference type="ARBA" id="ARBA00022737"/>
    </source>
</evidence>
<feature type="domain" description="SH3" evidence="7">
    <location>
        <begin position="457"/>
        <end position="518"/>
    </location>
</feature>
<feature type="region of interest" description="Disordered" evidence="6">
    <location>
        <begin position="330"/>
        <end position="385"/>
    </location>
</feature>
<dbReference type="PROSITE" id="PS50002">
    <property type="entry name" value="SH3"/>
    <property type="match status" value="3"/>
</dbReference>
<dbReference type="GeneTree" id="ENSGT00940000157056"/>
<dbReference type="Proteomes" id="UP000261540">
    <property type="component" value="Unplaced"/>
</dbReference>
<dbReference type="PRINTS" id="PR00452">
    <property type="entry name" value="SH3DOMAIN"/>
</dbReference>
<feature type="compositionally biased region" description="Basic and acidic residues" evidence="6">
    <location>
        <begin position="240"/>
        <end position="261"/>
    </location>
</feature>
<dbReference type="InterPro" id="IPR050384">
    <property type="entry name" value="Endophilin_SH3RF"/>
</dbReference>
<dbReference type="GO" id="GO:0070161">
    <property type="term" value="C:anchoring junction"/>
    <property type="evidence" value="ECO:0007669"/>
    <property type="project" value="UniProtKB-SubCell"/>
</dbReference>
<dbReference type="FunFam" id="2.30.30.40:FF:000001">
    <property type="entry name" value="Sorbin and SH3 domain-containing protein 1 isoform 2"/>
    <property type="match status" value="1"/>
</dbReference>
<keyword evidence="4" id="KW-0965">Cell junction</keyword>
<feature type="compositionally biased region" description="Basic and acidic residues" evidence="6">
    <location>
        <begin position="1"/>
        <end position="17"/>
    </location>
</feature>
<dbReference type="InterPro" id="IPR003127">
    <property type="entry name" value="SoHo_dom"/>
</dbReference>
<feature type="domain" description="SoHo" evidence="8">
    <location>
        <begin position="103"/>
        <end position="176"/>
    </location>
</feature>
<dbReference type="GO" id="GO:0005886">
    <property type="term" value="C:plasma membrane"/>
    <property type="evidence" value="ECO:0007669"/>
    <property type="project" value="TreeGrafter"/>
</dbReference>
<reference evidence="9" key="2">
    <citation type="submission" date="2025-09" db="UniProtKB">
        <authorList>
            <consortium name="Ensembl"/>
        </authorList>
    </citation>
    <scope>IDENTIFICATION</scope>
</reference>
<feature type="region of interest" description="Disordered" evidence="6">
    <location>
        <begin position="280"/>
        <end position="305"/>
    </location>
</feature>
<evidence type="ECO:0000313" key="10">
    <source>
        <dbReference type="Proteomes" id="UP000261540"/>
    </source>
</evidence>
<feature type="compositionally biased region" description="Polar residues" evidence="6">
    <location>
        <begin position="296"/>
        <end position="305"/>
    </location>
</feature>
<evidence type="ECO:0000256" key="5">
    <source>
        <dbReference type="PROSITE-ProRule" id="PRU00192"/>
    </source>
</evidence>
<feature type="compositionally biased region" description="Polar residues" evidence="6">
    <location>
        <begin position="178"/>
        <end position="201"/>
    </location>
</feature>
<keyword evidence="10" id="KW-1185">Reference proteome</keyword>
<evidence type="ECO:0000256" key="4">
    <source>
        <dbReference type="ARBA" id="ARBA00022949"/>
    </source>
</evidence>
<evidence type="ECO:0000256" key="6">
    <source>
        <dbReference type="SAM" id="MobiDB-lite"/>
    </source>
</evidence>
<reference evidence="9" key="1">
    <citation type="submission" date="2025-08" db="UniProtKB">
        <authorList>
            <consortium name="Ensembl"/>
        </authorList>
    </citation>
    <scope>IDENTIFICATION</scope>
</reference>
<dbReference type="AlphaFoldDB" id="A0A3B3RQK1"/>
<feature type="region of interest" description="Disordered" evidence="6">
    <location>
        <begin position="826"/>
        <end position="845"/>
    </location>
</feature>
<dbReference type="CDD" id="cd11781">
    <property type="entry name" value="SH3_Sorbs_1"/>
    <property type="match status" value="1"/>
</dbReference>
<feature type="compositionally biased region" description="Polar residues" evidence="6">
    <location>
        <begin position="78"/>
        <end position="114"/>
    </location>
</feature>
<dbReference type="PANTHER" id="PTHR14167">
    <property type="entry name" value="SH3 DOMAIN-CONTAINING"/>
    <property type="match status" value="1"/>
</dbReference>
<dbReference type="InterPro" id="IPR036028">
    <property type="entry name" value="SH3-like_dom_sf"/>
</dbReference>
<dbReference type="PRINTS" id="PR00499">
    <property type="entry name" value="P67PHOX"/>
</dbReference>